<gene>
    <name evidence="1" type="ORF">M441DRAFT_123703</name>
</gene>
<dbReference type="EMBL" id="KZ679265">
    <property type="protein sequence ID" value="PTB38571.1"/>
    <property type="molecule type" value="Genomic_DNA"/>
</dbReference>
<evidence type="ECO:0000313" key="2">
    <source>
        <dbReference type="Proteomes" id="UP000240493"/>
    </source>
</evidence>
<reference evidence="1 2" key="1">
    <citation type="submission" date="2016-07" db="EMBL/GenBank/DDBJ databases">
        <title>Multiple horizontal gene transfer events from other fungi enriched the ability of initially mycotrophic Trichoderma (Ascomycota) to feed on dead plant biomass.</title>
        <authorList>
            <consortium name="DOE Joint Genome Institute"/>
            <person name="Aerts A."/>
            <person name="Atanasova L."/>
            <person name="Chenthamara K."/>
            <person name="Zhang J."/>
            <person name="Grujic M."/>
            <person name="Henrissat B."/>
            <person name="Kuo A."/>
            <person name="Salamov A."/>
            <person name="Lipzen A."/>
            <person name="Labutti K."/>
            <person name="Barry K."/>
            <person name="Miao Y."/>
            <person name="Rahimi M.J."/>
            <person name="Shen Q."/>
            <person name="Grigoriev I.V."/>
            <person name="Kubicek C.P."/>
            <person name="Druzhinina I.S."/>
        </authorList>
    </citation>
    <scope>NUCLEOTIDE SEQUENCE [LARGE SCALE GENOMIC DNA]</scope>
    <source>
        <strain evidence="1 2">CBS 433.97</strain>
    </source>
</reference>
<organism evidence="1 2">
    <name type="scientific">Trichoderma asperellum (strain ATCC 204424 / CBS 433.97 / NBRC 101777)</name>
    <dbReference type="NCBI Taxonomy" id="1042311"/>
    <lineage>
        <taxon>Eukaryota</taxon>
        <taxon>Fungi</taxon>
        <taxon>Dikarya</taxon>
        <taxon>Ascomycota</taxon>
        <taxon>Pezizomycotina</taxon>
        <taxon>Sordariomycetes</taxon>
        <taxon>Hypocreomycetidae</taxon>
        <taxon>Hypocreales</taxon>
        <taxon>Hypocreaceae</taxon>
        <taxon>Trichoderma</taxon>
    </lineage>
</organism>
<proteinExistence type="predicted"/>
<dbReference type="AlphaFoldDB" id="A0A2T3Z191"/>
<feature type="non-terminal residue" evidence="1">
    <location>
        <position position="198"/>
    </location>
</feature>
<sequence>LTHTMTRMQAIAVVEPLVYRIQRELWQNALNDELVSKWKEETVAVLPLSSKAWLATWARQAGKPIILERLEKFAEDREVYQWTETQRRPGLALWSTTSPAVTILDDLFELAEVPDLNREMARRKLKAMTASLRHYIFKMEERMYLRAKAEAMKGINGLQDTIKLAMANSTDGIQDTIKLSIKEEMQSFQQGNEKGTTK</sequence>
<dbReference type="OrthoDB" id="4897537at2759"/>
<name>A0A2T3Z191_TRIA4</name>
<keyword evidence="2" id="KW-1185">Reference proteome</keyword>
<protein>
    <submittedName>
        <fullName evidence="1">Uncharacterized protein</fullName>
    </submittedName>
</protein>
<accession>A0A2T3Z191</accession>
<evidence type="ECO:0000313" key="1">
    <source>
        <dbReference type="EMBL" id="PTB38571.1"/>
    </source>
</evidence>
<feature type="non-terminal residue" evidence="1">
    <location>
        <position position="1"/>
    </location>
</feature>
<dbReference type="Proteomes" id="UP000240493">
    <property type="component" value="Unassembled WGS sequence"/>
</dbReference>